<dbReference type="EMBL" id="BAABJX010000062">
    <property type="protein sequence ID" value="GAA4849596.1"/>
    <property type="molecule type" value="Genomic_DNA"/>
</dbReference>
<dbReference type="RefSeq" id="WP_345374713.1">
    <property type="nucleotide sequence ID" value="NZ_BAABJX010000062.1"/>
</dbReference>
<dbReference type="InterPro" id="IPR000131">
    <property type="entry name" value="ATP_synth_F1_gsu"/>
</dbReference>
<comment type="caution">
    <text evidence="11">The sequence shown here is derived from an EMBL/GenBank/DDBJ whole genome shotgun (WGS) entry which is preliminary data.</text>
</comment>
<keyword evidence="5 10" id="KW-0375">Hydrogen ion transport</keyword>
<keyword evidence="8 10" id="KW-0139">CF(1)</keyword>
<evidence type="ECO:0000256" key="2">
    <source>
        <dbReference type="ARBA" id="ARBA00004170"/>
    </source>
</evidence>
<protein>
    <recommendedName>
        <fullName evidence="10">ATP synthase gamma chain</fullName>
    </recommendedName>
    <alternativeName>
        <fullName evidence="10">ATP synthase F1 sector gamma subunit</fullName>
    </alternativeName>
    <alternativeName>
        <fullName evidence="10">F-ATPase gamma subunit</fullName>
    </alternativeName>
</protein>
<evidence type="ECO:0000313" key="11">
    <source>
        <dbReference type="EMBL" id="GAA4849596.1"/>
    </source>
</evidence>
<dbReference type="PRINTS" id="PR00126">
    <property type="entry name" value="ATPASEGAMMA"/>
</dbReference>
<organism evidence="11 12">
    <name type="scientific">Algivirga pacifica</name>
    <dbReference type="NCBI Taxonomy" id="1162670"/>
    <lineage>
        <taxon>Bacteria</taxon>
        <taxon>Pseudomonadati</taxon>
        <taxon>Bacteroidota</taxon>
        <taxon>Cytophagia</taxon>
        <taxon>Cytophagales</taxon>
        <taxon>Flammeovirgaceae</taxon>
        <taxon>Algivirga</taxon>
    </lineage>
</organism>
<dbReference type="Gene3D" id="1.10.287.80">
    <property type="entry name" value="ATP synthase, gamma subunit, helix hairpin domain"/>
    <property type="match status" value="1"/>
</dbReference>
<evidence type="ECO:0000313" key="12">
    <source>
        <dbReference type="Proteomes" id="UP001500298"/>
    </source>
</evidence>
<dbReference type="NCBIfam" id="TIGR01146">
    <property type="entry name" value="ATPsyn_F1gamma"/>
    <property type="match status" value="1"/>
</dbReference>
<proteinExistence type="inferred from homology"/>
<evidence type="ECO:0000256" key="4">
    <source>
        <dbReference type="ARBA" id="ARBA00022448"/>
    </source>
</evidence>
<keyword evidence="10" id="KW-1003">Cell membrane</keyword>
<keyword evidence="4 10" id="KW-0813">Transport</keyword>
<dbReference type="Pfam" id="PF00231">
    <property type="entry name" value="ATP-synt"/>
    <property type="match status" value="1"/>
</dbReference>
<keyword evidence="9 10" id="KW-0066">ATP synthesis</keyword>
<comment type="function">
    <text evidence="1 10">Produces ATP from ADP in the presence of a proton gradient across the membrane. The gamma chain is believed to be important in regulating ATPase activity and the flow of protons through the CF(0) complex.</text>
</comment>
<comment type="similarity">
    <text evidence="3 10">Belongs to the ATPase gamma chain family.</text>
</comment>
<evidence type="ECO:0000256" key="1">
    <source>
        <dbReference type="ARBA" id="ARBA00003456"/>
    </source>
</evidence>
<gene>
    <name evidence="10 11" type="primary">atpG</name>
    <name evidence="11" type="ORF">GCM10023331_37860</name>
</gene>
<evidence type="ECO:0000256" key="5">
    <source>
        <dbReference type="ARBA" id="ARBA00022781"/>
    </source>
</evidence>
<keyword evidence="7 10" id="KW-0472">Membrane</keyword>
<evidence type="ECO:0000256" key="10">
    <source>
        <dbReference type="HAMAP-Rule" id="MF_00815"/>
    </source>
</evidence>
<dbReference type="CDD" id="cd12151">
    <property type="entry name" value="F1-ATPase_gamma"/>
    <property type="match status" value="1"/>
</dbReference>
<accession>A0ABP9DNT9</accession>
<name>A0ABP9DNT9_9BACT</name>
<evidence type="ECO:0000256" key="3">
    <source>
        <dbReference type="ARBA" id="ARBA00007681"/>
    </source>
</evidence>
<evidence type="ECO:0000256" key="8">
    <source>
        <dbReference type="ARBA" id="ARBA00023196"/>
    </source>
</evidence>
<dbReference type="SUPFAM" id="SSF52943">
    <property type="entry name" value="ATP synthase (F1-ATPase), gamma subunit"/>
    <property type="match status" value="1"/>
</dbReference>
<dbReference type="Proteomes" id="UP001500298">
    <property type="component" value="Unassembled WGS sequence"/>
</dbReference>
<comment type="subunit">
    <text evidence="10">F-type ATPases have 2 components, CF(1) - the catalytic core - and CF(0) - the membrane proton channel. CF(1) has five subunits: alpha(3), beta(3), gamma(1), delta(1), epsilon(1). CF(0) has three main subunits: a, b and c.</text>
</comment>
<evidence type="ECO:0000256" key="6">
    <source>
        <dbReference type="ARBA" id="ARBA00023065"/>
    </source>
</evidence>
<dbReference type="PANTHER" id="PTHR11693">
    <property type="entry name" value="ATP SYNTHASE GAMMA CHAIN"/>
    <property type="match status" value="1"/>
</dbReference>
<dbReference type="HAMAP" id="MF_00815">
    <property type="entry name" value="ATP_synth_gamma_bact"/>
    <property type="match status" value="1"/>
</dbReference>
<evidence type="ECO:0000256" key="7">
    <source>
        <dbReference type="ARBA" id="ARBA00023136"/>
    </source>
</evidence>
<dbReference type="PROSITE" id="PS00153">
    <property type="entry name" value="ATPASE_GAMMA"/>
    <property type="match status" value="1"/>
</dbReference>
<reference evidence="12" key="1">
    <citation type="journal article" date="2019" name="Int. J. Syst. Evol. Microbiol.">
        <title>The Global Catalogue of Microorganisms (GCM) 10K type strain sequencing project: providing services to taxonomists for standard genome sequencing and annotation.</title>
        <authorList>
            <consortium name="The Broad Institute Genomics Platform"/>
            <consortium name="The Broad Institute Genome Sequencing Center for Infectious Disease"/>
            <person name="Wu L."/>
            <person name="Ma J."/>
        </authorList>
    </citation>
    <scope>NUCLEOTIDE SEQUENCE [LARGE SCALE GENOMIC DNA]</scope>
    <source>
        <strain evidence="12">JCM 18326</strain>
    </source>
</reference>
<keyword evidence="12" id="KW-1185">Reference proteome</keyword>
<dbReference type="InterPro" id="IPR023632">
    <property type="entry name" value="ATP_synth_F1_gsu_CS"/>
</dbReference>
<dbReference type="PANTHER" id="PTHR11693:SF22">
    <property type="entry name" value="ATP SYNTHASE SUBUNIT GAMMA, MITOCHONDRIAL"/>
    <property type="match status" value="1"/>
</dbReference>
<evidence type="ECO:0000256" key="9">
    <source>
        <dbReference type="ARBA" id="ARBA00023310"/>
    </source>
</evidence>
<dbReference type="InterPro" id="IPR035968">
    <property type="entry name" value="ATP_synth_F1_ATPase_gsu"/>
</dbReference>
<keyword evidence="6 10" id="KW-0406">Ion transport</keyword>
<comment type="subcellular location">
    <subcellularLocation>
        <location evidence="10">Cell membrane</location>
        <topology evidence="10">Peripheral membrane protein</topology>
    </subcellularLocation>
    <subcellularLocation>
        <location evidence="2">Membrane</location>
        <topology evidence="2">Peripheral membrane protein</topology>
    </subcellularLocation>
</comment>
<dbReference type="Gene3D" id="3.40.1380.10">
    <property type="match status" value="1"/>
</dbReference>
<sequence>MAALNEVKERIGSVTSTQQITKAMKMVAASKLRKAQDKITQMRPYSEKLFSILGNVTAALKEEANNPYAQGRDEIKNVLIVVVTSDRGLCGAFNANIIKATRQLVEEKYAGKNVTLLTLGNKGNEFFAKRDYNVISDYAEIFHDLSFEQARKVAEYAMAEFLNGTYDAVDIVYNEFVNVVTQVVHADRFLPVAADADESKENAQEMEVDYIFEPNKEDILKELIPKSLKISFYTKLLDSNAAEQGARMSSMDKATDNAGELIKQLTLMYNRSRQAAITTEILEIVGGAEALAQGS</sequence>